<dbReference type="InterPro" id="IPR045584">
    <property type="entry name" value="Pilin-like"/>
</dbReference>
<dbReference type="InterPro" id="IPR012902">
    <property type="entry name" value="N_methyl_site"/>
</dbReference>
<keyword evidence="1" id="KW-0812">Transmembrane</keyword>
<keyword evidence="1" id="KW-0472">Membrane</keyword>
<evidence type="ECO:0008006" key="4">
    <source>
        <dbReference type="Google" id="ProtNLM"/>
    </source>
</evidence>
<dbReference type="Proteomes" id="UP000034613">
    <property type="component" value="Unassembled WGS sequence"/>
</dbReference>
<dbReference type="NCBIfam" id="TIGR02532">
    <property type="entry name" value="IV_pilin_GFxxxE"/>
    <property type="match status" value="1"/>
</dbReference>
<proteinExistence type="predicted"/>
<sequence length="126" mass="13327">MSKQNSGFTLIELLVVIGILGILLAIVLIAINPAAQFAQANNTARTNDVNTILNAIHQYSADNRGLDYVSLLPVDPDTNNGIAVADCTANYSTRYLVAKDANGRVTVSAPDVEAVRGTSTPISITR</sequence>
<comment type="caution">
    <text evidence="2">The sequence shown here is derived from an EMBL/GenBank/DDBJ whole genome shotgun (WGS) entry which is preliminary data.</text>
</comment>
<evidence type="ECO:0000256" key="1">
    <source>
        <dbReference type="SAM" id="Phobius"/>
    </source>
</evidence>
<keyword evidence="1" id="KW-1133">Transmembrane helix</keyword>
<dbReference type="PROSITE" id="PS00409">
    <property type="entry name" value="PROKAR_NTER_METHYL"/>
    <property type="match status" value="1"/>
</dbReference>
<dbReference type="EMBL" id="LBZB01000004">
    <property type="protein sequence ID" value="KKR63446.1"/>
    <property type="molecule type" value="Genomic_DNA"/>
</dbReference>
<dbReference type="Gene3D" id="3.30.700.10">
    <property type="entry name" value="Glycoprotein, Type 4 Pilin"/>
    <property type="match status" value="1"/>
</dbReference>
<gene>
    <name evidence="2" type="ORF">UU03_C0004G0017</name>
</gene>
<reference evidence="2 3" key="1">
    <citation type="journal article" date="2015" name="Nature">
        <title>rRNA introns, odd ribosomes, and small enigmatic genomes across a large radiation of phyla.</title>
        <authorList>
            <person name="Brown C.T."/>
            <person name="Hug L.A."/>
            <person name="Thomas B.C."/>
            <person name="Sharon I."/>
            <person name="Castelle C.J."/>
            <person name="Singh A."/>
            <person name="Wilkins M.J."/>
            <person name="Williams K.H."/>
            <person name="Banfield J.F."/>
        </authorList>
    </citation>
    <scope>NUCLEOTIDE SEQUENCE [LARGE SCALE GENOMIC DNA]</scope>
</reference>
<dbReference type="PANTHER" id="PTHR30093">
    <property type="entry name" value="GENERAL SECRETION PATHWAY PROTEIN G"/>
    <property type="match status" value="1"/>
</dbReference>
<evidence type="ECO:0000313" key="2">
    <source>
        <dbReference type="EMBL" id="KKR63446.1"/>
    </source>
</evidence>
<dbReference type="AlphaFoldDB" id="A0A0G0SM32"/>
<protein>
    <recommendedName>
        <fullName evidence="4">Prepilin-type N-terminal cleavage/methylation domain-containing protein</fullName>
    </recommendedName>
</protein>
<organism evidence="2 3">
    <name type="scientific">Candidatus Woesebacteria bacterium GW2011_GWA1_40_45</name>
    <dbReference type="NCBI Taxonomy" id="1618554"/>
    <lineage>
        <taxon>Bacteria</taxon>
        <taxon>Candidatus Woeseibacteriota</taxon>
    </lineage>
</organism>
<evidence type="ECO:0000313" key="3">
    <source>
        <dbReference type="Proteomes" id="UP000034613"/>
    </source>
</evidence>
<dbReference type="SUPFAM" id="SSF54523">
    <property type="entry name" value="Pili subunits"/>
    <property type="match status" value="1"/>
</dbReference>
<accession>A0A0G0SM32</accession>
<name>A0A0G0SM32_9BACT</name>
<dbReference type="Pfam" id="PF07963">
    <property type="entry name" value="N_methyl"/>
    <property type="match status" value="1"/>
</dbReference>
<feature type="transmembrane region" description="Helical" evidence="1">
    <location>
        <begin position="7"/>
        <end position="31"/>
    </location>
</feature>